<name>A0ACB9YYQ6_9PEZI</name>
<proteinExistence type="predicted"/>
<reference evidence="1 2" key="1">
    <citation type="journal article" date="2022" name="New Phytol.">
        <title>Ecological generalism drives hyperdiversity of secondary metabolite gene clusters in xylarialean endophytes.</title>
        <authorList>
            <person name="Franco M.E.E."/>
            <person name="Wisecaver J.H."/>
            <person name="Arnold A.E."/>
            <person name="Ju Y.M."/>
            <person name="Slot J.C."/>
            <person name="Ahrendt S."/>
            <person name="Moore L.P."/>
            <person name="Eastman K.E."/>
            <person name="Scott K."/>
            <person name="Konkel Z."/>
            <person name="Mondo S.J."/>
            <person name="Kuo A."/>
            <person name="Hayes R.D."/>
            <person name="Haridas S."/>
            <person name="Andreopoulos B."/>
            <person name="Riley R."/>
            <person name="LaButti K."/>
            <person name="Pangilinan J."/>
            <person name="Lipzen A."/>
            <person name="Amirebrahimi M."/>
            <person name="Yan J."/>
            <person name="Adam C."/>
            <person name="Keymanesh K."/>
            <person name="Ng V."/>
            <person name="Louie K."/>
            <person name="Northen T."/>
            <person name="Drula E."/>
            <person name="Henrissat B."/>
            <person name="Hsieh H.M."/>
            <person name="Youens-Clark K."/>
            <person name="Lutzoni F."/>
            <person name="Miadlikowska J."/>
            <person name="Eastwood D.C."/>
            <person name="Hamelin R.C."/>
            <person name="Grigoriev I.V."/>
            <person name="U'Ren J.M."/>
        </authorList>
    </citation>
    <scope>NUCLEOTIDE SEQUENCE [LARGE SCALE GENOMIC DNA]</scope>
    <source>
        <strain evidence="1 2">CBS 119005</strain>
    </source>
</reference>
<accession>A0ACB9YYQ6</accession>
<protein>
    <submittedName>
        <fullName evidence="1">Uncharacterized protein</fullName>
    </submittedName>
</protein>
<evidence type="ECO:0000313" key="1">
    <source>
        <dbReference type="EMBL" id="KAI4863870.1"/>
    </source>
</evidence>
<sequence length="165" mass="17609">MPITWGDKAERHLMLAMLLHSKGPSSGPHTVRVGWEAVVETMNSMGYSTTKEAVSQRWQKRLVPDLRKSNPELFKNSSVETAGAATAGASDSKPSTPRKRMRKAAKAANAANAAYAANAANAAANDADTTDTADNEIDQADEQPSAKKRKQEDYSSMAGADDESA</sequence>
<dbReference type="EMBL" id="MU393496">
    <property type="protein sequence ID" value="KAI4863870.1"/>
    <property type="molecule type" value="Genomic_DNA"/>
</dbReference>
<organism evidence="1 2">
    <name type="scientific">Hypoxylon rubiginosum</name>
    <dbReference type="NCBI Taxonomy" id="110542"/>
    <lineage>
        <taxon>Eukaryota</taxon>
        <taxon>Fungi</taxon>
        <taxon>Dikarya</taxon>
        <taxon>Ascomycota</taxon>
        <taxon>Pezizomycotina</taxon>
        <taxon>Sordariomycetes</taxon>
        <taxon>Xylariomycetidae</taxon>
        <taxon>Xylariales</taxon>
        <taxon>Hypoxylaceae</taxon>
        <taxon>Hypoxylon</taxon>
    </lineage>
</organism>
<dbReference type="Proteomes" id="UP001497700">
    <property type="component" value="Unassembled WGS sequence"/>
</dbReference>
<keyword evidence="2" id="KW-1185">Reference proteome</keyword>
<gene>
    <name evidence="1" type="ORF">F4820DRAFT_358315</name>
</gene>
<comment type="caution">
    <text evidence="1">The sequence shown here is derived from an EMBL/GenBank/DDBJ whole genome shotgun (WGS) entry which is preliminary data.</text>
</comment>
<evidence type="ECO:0000313" key="2">
    <source>
        <dbReference type="Proteomes" id="UP001497700"/>
    </source>
</evidence>